<dbReference type="EMBL" id="KB446540">
    <property type="protein sequence ID" value="EME42909.1"/>
    <property type="molecule type" value="Genomic_DNA"/>
</dbReference>
<accession>M2Y3N6</accession>
<evidence type="ECO:0000313" key="3">
    <source>
        <dbReference type="Proteomes" id="UP000016933"/>
    </source>
</evidence>
<feature type="region of interest" description="Disordered" evidence="1">
    <location>
        <begin position="1"/>
        <end position="75"/>
    </location>
</feature>
<gene>
    <name evidence="2" type="ORF">DOTSEDRAFT_35276</name>
</gene>
<feature type="compositionally biased region" description="Basic and acidic residues" evidence="1">
    <location>
        <begin position="55"/>
        <end position="75"/>
    </location>
</feature>
<protein>
    <submittedName>
        <fullName evidence="2">Uncharacterized protein</fullName>
    </submittedName>
</protein>
<proteinExistence type="predicted"/>
<dbReference type="HOGENOM" id="CLU_1885718_0_0_1"/>
<reference evidence="3" key="1">
    <citation type="journal article" date="2012" name="PLoS Genet.">
        <title>The genomes of the fungal plant pathogens Cladosporium fulvum and Dothistroma septosporum reveal adaptation to different hosts and lifestyles but also signatures of common ancestry.</title>
        <authorList>
            <person name="de Wit P.J.G.M."/>
            <person name="van der Burgt A."/>
            <person name="Oekmen B."/>
            <person name="Stergiopoulos I."/>
            <person name="Abd-Elsalam K.A."/>
            <person name="Aerts A.L."/>
            <person name="Bahkali A.H."/>
            <person name="Beenen H.G."/>
            <person name="Chettri P."/>
            <person name="Cox M.P."/>
            <person name="Datema E."/>
            <person name="de Vries R.P."/>
            <person name="Dhillon B."/>
            <person name="Ganley A.R."/>
            <person name="Griffiths S.A."/>
            <person name="Guo Y."/>
            <person name="Hamelin R.C."/>
            <person name="Henrissat B."/>
            <person name="Kabir M.S."/>
            <person name="Jashni M.K."/>
            <person name="Kema G."/>
            <person name="Klaubauf S."/>
            <person name="Lapidus A."/>
            <person name="Levasseur A."/>
            <person name="Lindquist E."/>
            <person name="Mehrabi R."/>
            <person name="Ohm R.A."/>
            <person name="Owen T.J."/>
            <person name="Salamov A."/>
            <person name="Schwelm A."/>
            <person name="Schijlen E."/>
            <person name="Sun H."/>
            <person name="van den Burg H.A."/>
            <person name="van Ham R.C.H.J."/>
            <person name="Zhang S."/>
            <person name="Goodwin S.B."/>
            <person name="Grigoriev I.V."/>
            <person name="Collemare J."/>
            <person name="Bradshaw R.E."/>
        </authorList>
    </citation>
    <scope>NUCLEOTIDE SEQUENCE [LARGE SCALE GENOMIC DNA]</scope>
    <source>
        <strain evidence="3">NZE10 / CBS 128990</strain>
    </source>
</reference>
<reference evidence="2 3" key="2">
    <citation type="journal article" date="2012" name="PLoS Pathog.">
        <title>Diverse lifestyles and strategies of plant pathogenesis encoded in the genomes of eighteen Dothideomycetes fungi.</title>
        <authorList>
            <person name="Ohm R.A."/>
            <person name="Feau N."/>
            <person name="Henrissat B."/>
            <person name="Schoch C.L."/>
            <person name="Horwitz B.A."/>
            <person name="Barry K.W."/>
            <person name="Condon B.J."/>
            <person name="Copeland A.C."/>
            <person name="Dhillon B."/>
            <person name="Glaser F."/>
            <person name="Hesse C.N."/>
            <person name="Kosti I."/>
            <person name="LaButti K."/>
            <person name="Lindquist E.A."/>
            <person name="Lucas S."/>
            <person name="Salamov A.A."/>
            <person name="Bradshaw R.E."/>
            <person name="Ciuffetti L."/>
            <person name="Hamelin R.C."/>
            <person name="Kema G.H.J."/>
            <person name="Lawrence C."/>
            <person name="Scott J.A."/>
            <person name="Spatafora J.W."/>
            <person name="Turgeon B.G."/>
            <person name="de Wit P.J.G.M."/>
            <person name="Zhong S."/>
            <person name="Goodwin S.B."/>
            <person name="Grigoriev I.V."/>
        </authorList>
    </citation>
    <scope>NUCLEOTIDE SEQUENCE [LARGE SCALE GENOMIC DNA]</scope>
    <source>
        <strain evidence="3">NZE10 / CBS 128990</strain>
    </source>
</reference>
<dbReference type="Proteomes" id="UP000016933">
    <property type="component" value="Unassembled WGS sequence"/>
</dbReference>
<dbReference type="AlphaFoldDB" id="M2Y3N6"/>
<sequence length="135" mass="15475">MSQRSSLQRTHLSQQPQISHHPSCGQQKTRTTGLVEWNDSSAKRDIQNGATRGRHAADRRSQIENRSEESMKSTRIVDEGAISSVFTWTTFKAKMQPVVGAADRHALLMKWIAVSDERFRTNDGKRMVEKRKRRV</sequence>
<keyword evidence="3" id="KW-1185">Reference proteome</keyword>
<name>M2Y3N6_DOTSN</name>
<feature type="compositionally biased region" description="Polar residues" evidence="1">
    <location>
        <begin position="1"/>
        <end position="32"/>
    </location>
</feature>
<evidence type="ECO:0000256" key="1">
    <source>
        <dbReference type="SAM" id="MobiDB-lite"/>
    </source>
</evidence>
<organism evidence="2 3">
    <name type="scientific">Dothistroma septosporum (strain NZE10 / CBS 128990)</name>
    <name type="common">Red band needle blight fungus</name>
    <name type="synonym">Mycosphaerella pini</name>
    <dbReference type="NCBI Taxonomy" id="675120"/>
    <lineage>
        <taxon>Eukaryota</taxon>
        <taxon>Fungi</taxon>
        <taxon>Dikarya</taxon>
        <taxon>Ascomycota</taxon>
        <taxon>Pezizomycotina</taxon>
        <taxon>Dothideomycetes</taxon>
        <taxon>Dothideomycetidae</taxon>
        <taxon>Mycosphaerellales</taxon>
        <taxon>Mycosphaerellaceae</taxon>
        <taxon>Dothistroma</taxon>
    </lineage>
</organism>
<evidence type="ECO:0000313" key="2">
    <source>
        <dbReference type="EMBL" id="EME42909.1"/>
    </source>
</evidence>